<dbReference type="RefSeq" id="WP_368381427.1">
    <property type="nucleotide sequence ID" value="NZ_JBFRYA010000007.1"/>
</dbReference>
<name>A0ABV3U6P1_9GAMM</name>
<dbReference type="InterPro" id="IPR013320">
    <property type="entry name" value="ConA-like_dom_sf"/>
</dbReference>
<accession>A0ABV3U6P1</accession>
<evidence type="ECO:0000313" key="1">
    <source>
        <dbReference type="EMBL" id="MEX1669155.1"/>
    </source>
</evidence>
<dbReference type="EMBL" id="JBFRYA010000007">
    <property type="protein sequence ID" value="MEX1669155.1"/>
    <property type="molecule type" value="Genomic_DNA"/>
</dbReference>
<gene>
    <name evidence="1" type="ORF">AB4876_09540</name>
</gene>
<protein>
    <submittedName>
        <fullName evidence="1">Uncharacterized protein</fullName>
    </submittedName>
</protein>
<proteinExistence type="predicted"/>
<dbReference type="Gene3D" id="2.60.120.200">
    <property type="match status" value="1"/>
</dbReference>
<keyword evidence="2" id="KW-1185">Reference proteome</keyword>
<organism evidence="1 2">
    <name type="scientific">Zhongshania guokunii</name>
    <dbReference type="NCBI Taxonomy" id="641783"/>
    <lineage>
        <taxon>Bacteria</taxon>
        <taxon>Pseudomonadati</taxon>
        <taxon>Pseudomonadota</taxon>
        <taxon>Gammaproteobacteria</taxon>
        <taxon>Cellvibrionales</taxon>
        <taxon>Spongiibacteraceae</taxon>
        <taxon>Zhongshania</taxon>
    </lineage>
</organism>
<sequence length="235" mass="24761">MNPVIKVESDVVGSAVGFSGPVLDGLKGFHWIGDNSSKTAKDFSEVGVGVINGAPSYSAGYATFGPAGGLDLDMIDTASMTMAVAFRGESTWADKPVVVGARTVNVPMNLVYISNLDKLIYRIYDAANSLVGVTTSPAFSGNTNWNMLFASVDDVAGQIRLYIPAQSINLTASYTGPRKIIESKINAGKDGAAAFVGQIKQAHAAVWSRALSVGEMDEHYEYVQAKLSALASIDV</sequence>
<reference evidence="1 2" key="1">
    <citation type="journal article" date="2011" name="Int. J. Syst. Evol. Microbiol.">
        <title>Zhongshania antarctica gen. nov., sp. nov. and Zhongshania guokunii sp. nov., gammaproteobacteria respectively isolated from coastal attached (fast) ice and surface seawater of the Antarctic.</title>
        <authorList>
            <person name="Li H.J."/>
            <person name="Zhang X.Y."/>
            <person name="Chen C.X."/>
            <person name="Zhang Y.J."/>
            <person name="Gao Z.M."/>
            <person name="Yu Y."/>
            <person name="Chen X.L."/>
            <person name="Chen B."/>
            <person name="Zhang Y.Z."/>
        </authorList>
    </citation>
    <scope>NUCLEOTIDE SEQUENCE [LARGE SCALE GENOMIC DNA]</scope>
    <source>
        <strain evidence="1 2">ZS6-22T</strain>
    </source>
</reference>
<dbReference type="Proteomes" id="UP001557485">
    <property type="component" value="Unassembled WGS sequence"/>
</dbReference>
<evidence type="ECO:0000313" key="2">
    <source>
        <dbReference type="Proteomes" id="UP001557485"/>
    </source>
</evidence>
<comment type="caution">
    <text evidence="1">The sequence shown here is derived from an EMBL/GenBank/DDBJ whole genome shotgun (WGS) entry which is preliminary data.</text>
</comment>
<dbReference type="SUPFAM" id="SSF49899">
    <property type="entry name" value="Concanavalin A-like lectins/glucanases"/>
    <property type="match status" value="1"/>
</dbReference>